<evidence type="ECO:0000313" key="1">
    <source>
        <dbReference type="EMBL" id="GFQ88336.1"/>
    </source>
</evidence>
<organism evidence="1 2">
    <name type="scientific">Trichonephila clavata</name>
    <name type="common">Joro spider</name>
    <name type="synonym">Nephila clavata</name>
    <dbReference type="NCBI Taxonomy" id="2740835"/>
    <lineage>
        <taxon>Eukaryota</taxon>
        <taxon>Metazoa</taxon>
        <taxon>Ecdysozoa</taxon>
        <taxon>Arthropoda</taxon>
        <taxon>Chelicerata</taxon>
        <taxon>Arachnida</taxon>
        <taxon>Araneae</taxon>
        <taxon>Araneomorphae</taxon>
        <taxon>Entelegynae</taxon>
        <taxon>Araneoidea</taxon>
        <taxon>Nephilidae</taxon>
        <taxon>Trichonephila</taxon>
    </lineage>
</organism>
<dbReference type="GO" id="GO:0004386">
    <property type="term" value="F:helicase activity"/>
    <property type="evidence" value="ECO:0007669"/>
    <property type="project" value="UniProtKB-KW"/>
</dbReference>
<sequence>MLQICSLCNPNQLWINHQEIRSEDILRQVRTQQRNLDLEFSTEIFNKALIITEDKVRSLGGSDLKSIGLPQPNRDSNSIEDVLRERTYYISELR</sequence>
<comment type="caution">
    <text evidence="1">The sequence shown here is derived from an EMBL/GenBank/DDBJ whole genome shotgun (WGS) entry which is preliminary data.</text>
</comment>
<keyword evidence="1" id="KW-0547">Nucleotide-binding</keyword>
<gene>
    <name evidence="1" type="primary">AVEN_204012_1</name>
    <name evidence="1" type="ORF">TNCT_315851</name>
</gene>
<dbReference type="Proteomes" id="UP000887116">
    <property type="component" value="Unassembled WGS sequence"/>
</dbReference>
<protein>
    <submittedName>
        <fullName evidence="1">ATP-dependent DNA helicase</fullName>
    </submittedName>
</protein>
<keyword evidence="1" id="KW-0378">Hydrolase</keyword>
<reference evidence="1" key="1">
    <citation type="submission" date="2020-07" db="EMBL/GenBank/DDBJ databases">
        <title>Multicomponent nature underlies the extraordinary mechanical properties of spider dragline silk.</title>
        <authorList>
            <person name="Kono N."/>
            <person name="Nakamura H."/>
            <person name="Mori M."/>
            <person name="Yoshida Y."/>
            <person name="Ohtoshi R."/>
            <person name="Malay A.D."/>
            <person name="Moran D.A.P."/>
            <person name="Tomita M."/>
            <person name="Numata K."/>
            <person name="Arakawa K."/>
        </authorList>
    </citation>
    <scope>NUCLEOTIDE SEQUENCE</scope>
</reference>
<dbReference type="OrthoDB" id="1728974at2759"/>
<keyword evidence="1" id="KW-0347">Helicase</keyword>
<keyword evidence="1" id="KW-0067">ATP-binding</keyword>
<accession>A0A8X6KY12</accession>
<keyword evidence="2" id="KW-1185">Reference proteome</keyword>
<proteinExistence type="predicted"/>
<name>A0A8X6KY12_TRICU</name>
<dbReference type="EMBL" id="BMAO01033283">
    <property type="protein sequence ID" value="GFQ88336.1"/>
    <property type="molecule type" value="Genomic_DNA"/>
</dbReference>
<evidence type="ECO:0000313" key="2">
    <source>
        <dbReference type="Proteomes" id="UP000887116"/>
    </source>
</evidence>
<dbReference type="AlphaFoldDB" id="A0A8X6KY12"/>